<dbReference type="InterPro" id="IPR045621">
    <property type="entry name" value="BPD_transp_1_N"/>
</dbReference>
<gene>
    <name evidence="9" type="ORF">ACFQVC_39925</name>
</gene>
<feature type="domain" description="ABC transmembrane type-1" evidence="8">
    <location>
        <begin position="114"/>
        <end position="323"/>
    </location>
</feature>
<dbReference type="Pfam" id="PF00528">
    <property type="entry name" value="BPD_transp_1"/>
    <property type="match status" value="1"/>
</dbReference>
<keyword evidence="3" id="KW-1003">Cell membrane</keyword>
<comment type="caution">
    <text evidence="9">The sequence shown here is derived from an EMBL/GenBank/DDBJ whole genome shotgun (WGS) entry which is preliminary data.</text>
</comment>
<keyword evidence="10" id="KW-1185">Reference proteome</keyword>
<keyword evidence="5 7" id="KW-1133">Transmembrane helix</keyword>
<name>A0ABW2JXX8_9ACTN</name>
<evidence type="ECO:0000259" key="8">
    <source>
        <dbReference type="PROSITE" id="PS50928"/>
    </source>
</evidence>
<evidence type="ECO:0000256" key="5">
    <source>
        <dbReference type="ARBA" id="ARBA00022989"/>
    </source>
</evidence>
<accession>A0ABW2JXX8</accession>
<keyword evidence="6 7" id="KW-0472">Membrane</keyword>
<dbReference type="RefSeq" id="WP_381840750.1">
    <property type="nucleotide sequence ID" value="NZ_JBHTCF010000032.1"/>
</dbReference>
<keyword evidence="4 7" id="KW-0812">Transmembrane</keyword>
<dbReference type="Pfam" id="PF19300">
    <property type="entry name" value="BPD_transp_1_N"/>
    <property type="match status" value="1"/>
</dbReference>
<dbReference type="InterPro" id="IPR000515">
    <property type="entry name" value="MetI-like"/>
</dbReference>
<feature type="transmembrane region" description="Helical" evidence="7">
    <location>
        <begin position="257"/>
        <end position="280"/>
    </location>
</feature>
<feature type="transmembrane region" description="Helical" evidence="7">
    <location>
        <begin position="195"/>
        <end position="215"/>
    </location>
</feature>
<evidence type="ECO:0000256" key="4">
    <source>
        <dbReference type="ARBA" id="ARBA00022692"/>
    </source>
</evidence>
<dbReference type="PANTHER" id="PTHR43163">
    <property type="entry name" value="DIPEPTIDE TRANSPORT SYSTEM PERMEASE PROTEIN DPPB-RELATED"/>
    <property type="match status" value="1"/>
</dbReference>
<evidence type="ECO:0000256" key="7">
    <source>
        <dbReference type="RuleBase" id="RU363032"/>
    </source>
</evidence>
<sequence>MLAYLIRRLGAVIVMVLVVLLTTFVIFYMLPKWSGQDIAVLFAGKNSGAEQLEGIRQKLGLSDPLLVQFWDFIKGIPLGRDYGNGDDVTHCAAPCLGYSFRSEVPVWTTLKDALPVTGALAGGAAVLWLVGGVTSGVVSALKRGTIWDRGAMITALSGVSMPIFFTGMIMMGVFVHSLDLVHIDDELTTGDSLGTWVETLILPWIVLAFLHAAMYTRLTRATMLEVLGEDYIRTARAKGVTEPVVIRRHALRSTMTPILTVFGLDLGVLLGGAILTEVTFNLPGLGNEAVKAIDGKDLPVILGVTLCAALAIAIANLLVDLLYAVIDPRVRLG</sequence>
<dbReference type="PANTHER" id="PTHR43163:SF6">
    <property type="entry name" value="DIPEPTIDE TRANSPORT SYSTEM PERMEASE PROTEIN DPPB-RELATED"/>
    <property type="match status" value="1"/>
</dbReference>
<reference evidence="10" key="1">
    <citation type="journal article" date="2019" name="Int. J. Syst. Evol. Microbiol.">
        <title>The Global Catalogue of Microorganisms (GCM) 10K type strain sequencing project: providing services to taxonomists for standard genome sequencing and annotation.</title>
        <authorList>
            <consortium name="The Broad Institute Genomics Platform"/>
            <consortium name="The Broad Institute Genome Sequencing Center for Infectious Disease"/>
            <person name="Wu L."/>
            <person name="Ma J."/>
        </authorList>
    </citation>
    <scope>NUCLEOTIDE SEQUENCE [LARGE SCALE GENOMIC DNA]</scope>
    <source>
        <strain evidence="10">SYNS20</strain>
    </source>
</reference>
<feature type="transmembrane region" description="Helical" evidence="7">
    <location>
        <begin position="153"/>
        <end position="175"/>
    </location>
</feature>
<dbReference type="CDD" id="cd06261">
    <property type="entry name" value="TM_PBP2"/>
    <property type="match status" value="1"/>
</dbReference>
<dbReference type="SUPFAM" id="SSF161098">
    <property type="entry name" value="MetI-like"/>
    <property type="match status" value="1"/>
</dbReference>
<proteinExistence type="inferred from homology"/>
<evidence type="ECO:0000256" key="3">
    <source>
        <dbReference type="ARBA" id="ARBA00022475"/>
    </source>
</evidence>
<dbReference type="PROSITE" id="PS50928">
    <property type="entry name" value="ABC_TM1"/>
    <property type="match status" value="1"/>
</dbReference>
<feature type="transmembrane region" description="Helical" evidence="7">
    <location>
        <begin position="119"/>
        <end position="141"/>
    </location>
</feature>
<dbReference type="InterPro" id="IPR035906">
    <property type="entry name" value="MetI-like_sf"/>
</dbReference>
<evidence type="ECO:0000256" key="1">
    <source>
        <dbReference type="ARBA" id="ARBA00004651"/>
    </source>
</evidence>
<comment type="similarity">
    <text evidence="7">Belongs to the binding-protein-dependent transport system permease family.</text>
</comment>
<feature type="transmembrane region" description="Helical" evidence="7">
    <location>
        <begin position="300"/>
        <end position="326"/>
    </location>
</feature>
<feature type="transmembrane region" description="Helical" evidence="7">
    <location>
        <begin position="9"/>
        <end position="30"/>
    </location>
</feature>
<organism evidence="9 10">
    <name type="scientific">Streptomyces monticola</name>
    <dbReference type="NCBI Taxonomy" id="2666263"/>
    <lineage>
        <taxon>Bacteria</taxon>
        <taxon>Bacillati</taxon>
        <taxon>Actinomycetota</taxon>
        <taxon>Actinomycetes</taxon>
        <taxon>Kitasatosporales</taxon>
        <taxon>Streptomycetaceae</taxon>
        <taxon>Streptomyces</taxon>
    </lineage>
</organism>
<protein>
    <submittedName>
        <fullName evidence="9">ABC transporter permease</fullName>
    </submittedName>
</protein>
<comment type="subcellular location">
    <subcellularLocation>
        <location evidence="1 7">Cell membrane</location>
        <topology evidence="1 7">Multi-pass membrane protein</topology>
    </subcellularLocation>
</comment>
<evidence type="ECO:0000313" key="10">
    <source>
        <dbReference type="Proteomes" id="UP001596523"/>
    </source>
</evidence>
<dbReference type="Proteomes" id="UP001596523">
    <property type="component" value="Unassembled WGS sequence"/>
</dbReference>
<evidence type="ECO:0000256" key="2">
    <source>
        <dbReference type="ARBA" id="ARBA00022448"/>
    </source>
</evidence>
<dbReference type="EMBL" id="JBHTCF010000032">
    <property type="protein sequence ID" value="MFC7310368.1"/>
    <property type="molecule type" value="Genomic_DNA"/>
</dbReference>
<keyword evidence="2 7" id="KW-0813">Transport</keyword>
<dbReference type="Gene3D" id="1.10.3720.10">
    <property type="entry name" value="MetI-like"/>
    <property type="match status" value="1"/>
</dbReference>
<evidence type="ECO:0000313" key="9">
    <source>
        <dbReference type="EMBL" id="MFC7310368.1"/>
    </source>
</evidence>
<evidence type="ECO:0000256" key="6">
    <source>
        <dbReference type="ARBA" id="ARBA00023136"/>
    </source>
</evidence>